<dbReference type="Gene3D" id="3.40.309.10">
    <property type="entry name" value="Aldehyde Dehydrogenase, Chain A, domain 2"/>
    <property type="match status" value="1"/>
</dbReference>
<dbReference type="Proteomes" id="UP000464374">
    <property type="component" value="Chromosome"/>
</dbReference>
<dbReference type="InterPro" id="IPR015590">
    <property type="entry name" value="Aldehyde_DH_dom"/>
</dbReference>
<dbReference type="KEGG" id="trz:GWP43_10890"/>
<comment type="similarity">
    <text evidence="1 4 7">Belongs to the aldehyde dehydrogenase family.</text>
</comment>
<evidence type="ECO:0000256" key="3">
    <source>
        <dbReference type="ARBA" id="ARBA00023027"/>
    </source>
</evidence>
<sequence>MTRIAIAALVRNTSTFFASNATKSYQFRAEQLRKLGAAVHAYEQRISDALYKDLHKAPMETYLTEIGMVQEEIRFLSKHLKKLMKPKRVRTPLSHFLASSTIYYEPYGTVLIMSPWNYPVNLTLTPLAGAIAAGNCAVIKPSNYTPETSKVIADLITETFDPSFVTVVTGGREENAGLLEQKFDYIFFTGGTVVGKLVMEAAARNLTPVTLELGGKSPCIIDKTADMKAAARRILFGKILNGGQTCVAPDYVLIHTAVKEAFIEQCKAVLREFLPTDAYASCNMTRIVNDKHFERLSHLMEGEAAVIGGDKDVHGRFIPLTILDNISFESPVMQEEIFGPILPLIPFSDVQWAVDQIRARPKPLALYLFTKDAAVEQKILSEVSFGGGCINDTIVHLATPYMPFGGVGTSGMGNYHGKQSFYTFSHEKSVMKKSLLVDLPMRYHPYSEKNFNLVKKFM</sequence>
<dbReference type="AlphaFoldDB" id="A0A6P1Y3J9"/>
<dbReference type="SUPFAM" id="SSF53720">
    <property type="entry name" value="ALDH-like"/>
    <property type="match status" value="1"/>
</dbReference>
<dbReference type="InterPro" id="IPR016163">
    <property type="entry name" value="Ald_DH_C"/>
</dbReference>
<accession>A0A6P1Y3J9</accession>
<dbReference type="InterPro" id="IPR016162">
    <property type="entry name" value="Ald_DH_N"/>
</dbReference>
<feature type="active site" evidence="5 6">
    <location>
        <position position="212"/>
    </location>
</feature>
<evidence type="ECO:0000256" key="2">
    <source>
        <dbReference type="ARBA" id="ARBA00023002"/>
    </source>
</evidence>
<gene>
    <name evidence="9" type="ORF">GWP43_10890</name>
</gene>
<evidence type="ECO:0000256" key="5">
    <source>
        <dbReference type="PIRSR" id="PIRSR036492-1"/>
    </source>
</evidence>
<dbReference type="GO" id="GO:0005737">
    <property type="term" value="C:cytoplasm"/>
    <property type="evidence" value="ECO:0007669"/>
    <property type="project" value="TreeGrafter"/>
</dbReference>
<feature type="active site" evidence="5">
    <location>
        <position position="246"/>
    </location>
</feature>
<evidence type="ECO:0000313" key="9">
    <source>
        <dbReference type="EMBL" id="QHX43870.1"/>
    </source>
</evidence>
<evidence type="ECO:0000256" key="1">
    <source>
        <dbReference type="ARBA" id="ARBA00009986"/>
    </source>
</evidence>
<dbReference type="PIRSF" id="PIRSF036492">
    <property type="entry name" value="ALDH"/>
    <property type="match status" value="1"/>
</dbReference>
<dbReference type="InterPro" id="IPR016161">
    <property type="entry name" value="Ald_DH/histidinol_DH"/>
</dbReference>
<organism evidence="9 10">
    <name type="scientific">Treponema vincentii</name>
    <dbReference type="NCBI Taxonomy" id="69710"/>
    <lineage>
        <taxon>Bacteria</taxon>
        <taxon>Pseudomonadati</taxon>
        <taxon>Spirochaetota</taxon>
        <taxon>Spirochaetia</taxon>
        <taxon>Spirochaetales</taxon>
        <taxon>Treponemataceae</taxon>
        <taxon>Treponema</taxon>
    </lineage>
</organism>
<dbReference type="Pfam" id="PF00171">
    <property type="entry name" value="Aldedh"/>
    <property type="match status" value="1"/>
</dbReference>
<evidence type="ECO:0000256" key="6">
    <source>
        <dbReference type="PROSITE-ProRule" id="PRU10007"/>
    </source>
</evidence>
<dbReference type="InterPro" id="IPR012394">
    <property type="entry name" value="Aldehyde_DH_NAD(P)"/>
</dbReference>
<evidence type="ECO:0000313" key="10">
    <source>
        <dbReference type="Proteomes" id="UP000464374"/>
    </source>
</evidence>
<dbReference type="PANTHER" id="PTHR43570:SF16">
    <property type="entry name" value="ALDEHYDE DEHYDROGENASE TYPE III, ISOFORM Q"/>
    <property type="match status" value="1"/>
</dbReference>
<name>A0A6P1Y3J9_9SPIR</name>
<dbReference type="PROSITE" id="PS00687">
    <property type="entry name" value="ALDEHYDE_DEHYDR_GLU"/>
    <property type="match status" value="1"/>
</dbReference>
<dbReference type="PANTHER" id="PTHR43570">
    <property type="entry name" value="ALDEHYDE DEHYDROGENASE"/>
    <property type="match status" value="1"/>
</dbReference>
<dbReference type="GO" id="GO:0004029">
    <property type="term" value="F:aldehyde dehydrogenase (NAD+) activity"/>
    <property type="evidence" value="ECO:0007669"/>
    <property type="project" value="TreeGrafter"/>
</dbReference>
<dbReference type="CDD" id="cd07136">
    <property type="entry name" value="ALDH_YwdH-P39616"/>
    <property type="match status" value="1"/>
</dbReference>
<feature type="domain" description="Aldehyde dehydrogenase" evidence="8">
    <location>
        <begin position="7"/>
        <end position="430"/>
    </location>
</feature>
<keyword evidence="2 4" id="KW-0560">Oxidoreductase</keyword>
<dbReference type="InterPro" id="IPR029510">
    <property type="entry name" value="Ald_DH_CS_GLU"/>
</dbReference>
<reference evidence="9 10" key="1">
    <citation type="submission" date="2020-01" db="EMBL/GenBank/DDBJ databases">
        <title>Complete genome sequence of a human oral phylogroup 1 Treponema sp. strain ATCC 700766, originally isolated from periodontitis dental plaque.</title>
        <authorList>
            <person name="Chan Y."/>
            <person name="Huo Y.-B."/>
            <person name="Yu X.-L."/>
            <person name="Zeng H."/>
            <person name="Leung W.-K."/>
            <person name="Watt R.M."/>
        </authorList>
    </citation>
    <scope>NUCLEOTIDE SEQUENCE [LARGE SCALE GENOMIC DNA]</scope>
    <source>
        <strain evidence="9 10">OMZ 804</strain>
    </source>
</reference>
<dbReference type="FunFam" id="3.40.605.10:FF:000004">
    <property type="entry name" value="Aldehyde dehydrogenase"/>
    <property type="match status" value="1"/>
</dbReference>
<evidence type="ECO:0000256" key="7">
    <source>
        <dbReference type="RuleBase" id="RU003345"/>
    </source>
</evidence>
<dbReference type="RefSeq" id="WP_162664175.1">
    <property type="nucleotide sequence ID" value="NZ_CP048020.1"/>
</dbReference>
<dbReference type="Gene3D" id="3.40.605.10">
    <property type="entry name" value="Aldehyde Dehydrogenase, Chain A, domain 1"/>
    <property type="match status" value="1"/>
</dbReference>
<dbReference type="GO" id="GO:0006081">
    <property type="term" value="P:aldehyde metabolic process"/>
    <property type="evidence" value="ECO:0007669"/>
    <property type="project" value="InterPro"/>
</dbReference>
<dbReference type="EMBL" id="CP048020">
    <property type="protein sequence ID" value="QHX43870.1"/>
    <property type="molecule type" value="Genomic_DNA"/>
</dbReference>
<proteinExistence type="inferred from homology"/>
<evidence type="ECO:0000256" key="4">
    <source>
        <dbReference type="PIRNR" id="PIRNR036492"/>
    </source>
</evidence>
<evidence type="ECO:0000259" key="8">
    <source>
        <dbReference type="Pfam" id="PF00171"/>
    </source>
</evidence>
<protein>
    <recommendedName>
        <fullName evidence="4">Aldehyde dehydrogenase</fullName>
    </recommendedName>
</protein>
<keyword evidence="3" id="KW-0520">NAD</keyword>
<dbReference type="FunFam" id="3.40.309.10:FF:000003">
    <property type="entry name" value="Aldehyde dehydrogenase"/>
    <property type="match status" value="1"/>
</dbReference>